<dbReference type="SUPFAM" id="SSF89796">
    <property type="entry name" value="CoA-transferase family III (CaiB/BaiF)"/>
    <property type="match status" value="1"/>
</dbReference>
<dbReference type="EMBL" id="MLJW01000926">
    <property type="protein sequence ID" value="OIQ81424.1"/>
    <property type="molecule type" value="Genomic_DNA"/>
</dbReference>
<dbReference type="AlphaFoldDB" id="A0A1J5QDB9"/>
<reference evidence="1" key="1">
    <citation type="submission" date="2016-10" db="EMBL/GenBank/DDBJ databases">
        <title>Sequence of Gallionella enrichment culture.</title>
        <authorList>
            <person name="Poehlein A."/>
            <person name="Muehling M."/>
            <person name="Daniel R."/>
        </authorList>
    </citation>
    <scope>NUCLEOTIDE SEQUENCE</scope>
</reference>
<dbReference type="Pfam" id="PF02515">
    <property type="entry name" value="CoA_transf_3"/>
    <property type="match status" value="1"/>
</dbReference>
<accession>A0A1J5QDB9</accession>
<dbReference type="Gene3D" id="3.30.1540.10">
    <property type="entry name" value="formyl-coa transferase, domain 3"/>
    <property type="match status" value="1"/>
</dbReference>
<protein>
    <submittedName>
        <fullName evidence="1">Formyl-coenzyme A transferase</fullName>
        <ecNumber evidence="1">2.8.3.16</ecNumber>
    </submittedName>
</protein>
<dbReference type="PANTHER" id="PTHR48228:SF5">
    <property type="entry name" value="ALPHA-METHYLACYL-COA RACEMASE"/>
    <property type="match status" value="1"/>
</dbReference>
<dbReference type="EC" id="2.8.3.16" evidence="1"/>
<dbReference type="InterPro" id="IPR023606">
    <property type="entry name" value="CoA-Trfase_III_dom_1_sf"/>
</dbReference>
<organism evidence="1">
    <name type="scientific">mine drainage metagenome</name>
    <dbReference type="NCBI Taxonomy" id="410659"/>
    <lineage>
        <taxon>unclassified sequences</taxon>
        <taxon>metagenomes</taxon>
        <taxon>ecological metagenomes</taxon>
    </lineage>
</organism>
<dbReference type="InterPro" id="IPR044855">
    <property type="entry name" value="CoA-Trfase_III_dom3_sf"/>
</dbReference>
<name>A0A1J5QDB9_9ZZZZ</name>
<comment type="caution">
    <text evidence="1">The sequence shown here is derived from an EMBL/GenBank/DDBJ whole genome shotgun (WGS) entry which is preliminary data.</text>
</comment>
<evidence type="ECO:0000313" key="1">
    <source>
        <dbReference type="EMBL" id="OIQ81424.1"/>
    </source>
</evidence>
<gene>
    <name evidence="1" type="primary">frc_10</name>
    <name evidence="1" type="ORF">GALL_368110</name>
</gene>
<dbReference type="Gene3D" id="3.40.50.10540">
    <property type="entry name" value="Crotonobetainyl-coa:carnitine coa-transferase, domain 1"/>
    <property type="match status" value="1"/>
</dbReference>
<sequence length="368" mass="39629">MRPLENILVLDFSTLLPGPFASLLLARAGARVIKLERPGTGDEMRSYEPKFGDDSVNFSLLNEGKESIAIDLKAADAFERMKPLIERADIVIEQFRPGVMDRLSFGYADLKKLNSRLIYCAITGWGQTGPKAKIAAHDLNYMAESGILGLSAGKDGAPVLPPILAADIASGAYPALINILLALRQRDQTGEGSYLDIAMGENLLPFAYWGLGNGFSAGMWPGSGDALVTGGSPRYQIYATADGRYLAAAPLEDRFWTNFCALIGLPDALRDASADPAVVKTSVADIIRQKSAQQWRDTFEGHDVCCSIVATLEEAAGDEHFATRKVFERRLIVGNRSIPALPIPVVRAFQNAADGSPPPLGLHTGQVL</sequence>
<dbReference type="GO" id="GO:0033608">
    <property type="term" value="F:formyl-CoA transferase activity"/>
    <property type="evidence" value="ECO:0007669"/>
    <property type="project" value="UniProtKB-EC"/>
</dbReference>
<keyword evidence="1" id="KW-0808">Transferase</keyword>
<proteinExistence type="predicted"/>
<dbReference type="InterPro" id="IPR050509">
    <property type="entry name" value="CoA-transferase_III"/>
</dbReference>
<dbReference type="PANTHER" id="PTHR48228">
    <property type="entry name" value="SUCCINYL-COA--D-CITRAMALATE COA-TRANSFERASE"/>
    <property type="match status" value="1"/>
</dbReference>
<dbReference type="InterPro" id="IPR003673">
    <property type="entry name" value="CoA-Trfase_fam_III"/>
</dbReference>